<evidence type="ECO:0000259" key="1">
    <source>
        <dbReference type="Pfam" id="PF01368"/>
    </source>
</evidence>
<dbReference type="Gene3D" id="3.90.1640.10">
    <property type="entry name" value="inorganic pyrophosphatase (n-terminal core)"/>
    <property type="match status" value="1"/>
</dbReference>
<evidence type="ECO:0000313" key="4">
    <source>
        <dbReference type="Proteomes" id="UP000419017"/>
    </source>
</evidence>
<keyword evidence="4" id="KW-1185">Reference proteome</keyword>
<dbReference type="Gene3D" id="3.10.310.30">
    <property type="match status" value="1"/>
</dbReference>
<dbReference type="InterPro" id="IPR051319">
    <property type="entry name" value="Oligoribo/pAp-PDE_c-di-AMP_PDE"/>
</dbReference>
<dbReference type="RefSeq" id="WP_156683871.1">
    <property type="nucleotide sequence ID" value="NZ_CABWIB010000001.1"/>
</dbReference>
<gene>
    <name evidence="3" type="ORF">OMES3154_01201</name>
</gene>
<evidence type="ECO:0000313" key="3">
    <source>
        <dbReference type="EMBL" id="VWL85916.1"/>
    </source>
</evidence>
<dbReference type="Pfam" id="PF02272">
    <property type="entry name" value="DHHA1"/>
    <property type="match status" value="1"/>
</dbReference>
<proteinExistence type="predicted"/>
<feature type="domain" description="DHHA1" evidence="2">
    <location>
        <begin position="229"/>
        <end position="312"/>
    </location>
</feature>
<evidence type="ECO:0000259" key="2">
    <source>
        <dbReference type="Pfam" id="PF02272"/>
    </source>
</evidence>
<dbReference type="PANTHER" id="PTHR47618:SF1">
    <property type="entry name" value="BIFUNCTIONAL OLIGORIBONUCLEASE AND PAP PHOSPHATASE NRNA"/>
    <property type="match status" value="1"/>
</dbReference>
<dbReference type="AlphaFoldDB" id="A0A6I8M8U0"/>
<reference evidence="3 4" key="1">
    <citation type="submission" date="2019-10" db="EMBL/GenBank/DDBJ databases">
        <authorList>
            <person name="Blom J."/>
        </authorList>
    </citation>
    <scope>NUCLEOTIDE SEQUENCE [LARGE SCALE GENOMIC DNA]</scope>
    <source>
        <strain evidence="3 4">ES3154-GLU</strain>
    </source>
</reference>
<dbReference type="Proteomes" id="UP000419017">
    <property type="component" value="Unassembled WGS sequence"/>
</dbReference>
<dbReference type="Pfam" id="PF01368">
    <property type="entry name" value="DHH"/>
    <property type="match status" value="1"/>
</dbReference>
<sequence>MIDKIVKLIKESQNIVLSGHIMPDGDAIGASFSLYYMIKKYDENKNVMICFNDDLPKYMEKFNLDIPVYRKIDDNIDIDLLIAVDTANIERLAVNEEDIKRAKNKAIIDHHISNTKYFDNYIVENMSSASEMTYRFLDKLGVSLDYDIARYIYLGIVNDTGNFMHPNVTSTTFYIASKLLEQNISAITVTRLVYEKSRNKAKVFSKAIIDGTFNEKTGLYYYYLSKKQILENNFSRDDLEGVADYMLSISGVEASLFMYELEEDTIKGSFRSKGKYDVNNIAQNLNGGGHRLASGFKIKMNIDNIIKKVESLL</sequence>
<feature type="domain" description="DDH" evidence="1">
    <location>
        <begin position="14"/>
        <end position="156"/>
    </location>
</feature>
<dbReference type="InterPro" id="IPR038763">
    <property type="entry name" value="DHH_sf"/>
</dbReference>
<dbReference type="InterPro" id="IPR001667">
    <property type="entry name" value="DDH_dom"/>
</dbReference>
<protein>
    <submittedName>
        <fullName evidence="3">Phosphoesterase RecJ domain-containing protein</fullName>
    </submittedName>
</protein>
<name>A0A6I8M8U0_9FUSO</name>
<dbReference type="EMBL" id="CABWIB010000001">
    <property type="protein sequence ID" value="VWL85916.1"/>
    <property type="molecule type" value="Genomic_DNA"/>
</dbReference>
<dbReference type="InterPro" id="IPR003156">
    <property type="entry name" value="DHHA1_dom"/>
</dbReference>
<accession>A0A6I8M8U0</accession>
<dbReference type="SUPFAM" id="SSF64182">
    <property type="entry name" value="DHH phosphoesterases"/>
    <property type="match status" value="1"/>
</dbReference>
<dbReference type="GO" id="GO:0003676">
    <property type="term" value="F:nucleic acid binding"/>
    <property type="evidence" value="ECO:0007669"/>
    <property type="project" value="InterPro"/>
</dbReference>
<organism evidence="3 4">
    <name type="scientific">Oceanivirga miroungae</name>
    <dbReference type="NCBI Taxonomy" id="1130046"/>
    <lineage>
        <taxon>Bacteria</taxon>
        <taxon>Fusobacteriati</taxon>
        <taxon>Fusobacteriota</taxon>
        <taxon>Fusobacteriia</taxon>
        <taxon>Fusobacteriales</taxon>
        <taxon>Leptotrichiaceae</taxon>
        <taxon>Oceanivirga</taxon>
    </lineage>
</organism>
<dbReference type="PANTHER" id="PTHR47618">
    <property type="entry name" value="BIFUNCTIONAL OLIGORIBONUCLEASE AND PAP PHOSPHATASE NRNA"/>
    <property type="match status" value="1"/>
</dbReference>